<evidence type="ECO:0000313" key="12">
    <source>
        <dbReference type="Proteomes" id="UP000269793"/>
    </source>
</evidence>
<dbReference type="SUPFAM" id="SSF52833">
    <property type="entry name" value="Thioredoxin-like"/>
    <property type="match status" value="1"/>
</dbReference>
<evidence type="ECO:0000256" key="3">
    <source>
        <dbReference type="ARBA" id="ARBA00009561"/>
    </source>
</evidence>
<dbReference type="OrthoDB" id="67566at2759"/>
<keyword evidence="7 9" id="KW-1133">Transmembrane helix</keyword>
<dbReference type="CDD" id="cd02961">
    <property type="entry name" value="PDI_a_family"/>
    <property type="match status" value="1"/>
</dbReference>
<protein>
    <submittedName>
        <fullName evidence="11">Magnesium transporter protein 1</fullName>
    </submittedName>
</protein>
<feature type="transmembrane region" description="Helical" evidence="9">
    <location>
        <begin position="253"/>
        <end position="272"/>
    </location>
</feature>
<dbReference type="PROSITE" id="PS51257">
    <property type="entry name" value="PROKAR_LIPOPROTEIN"/>
    <property type="match status" value="1"/>
</dbReference>
<comment type="subcellular location">
    <subcellularLocation>
        <location evidence="2">Endoplasmic reticulum membrane</location>
        <topology evidence="2">Multi-pass membrane protein</topology>
    </subcellularLocation>
</comment>
<proteinExistence type="inferred from homology"/>
<dbReference type="GO" id="GO:0008250">
    <property type="term" value="C:oligosaccharyltransferase complex"/>
    <property type="evidence" value="ECO:0007669"/>
    <property type="project" value="TreeGrafter"/>
</dbReference>
<dbReference type="Pfam" id="PF04756">
    <property type="entry name" value="OST3_OST6"/>
    <property type="match status" value="1"/>
</dbReference>
<evidence type="ECO:0000313" key="11">
    <source>
        <dbReference type="EMBL" id="AYO43608.1"/>
    </source>
</evidence>
<feature type="transmembrane region" description="Helical" evidence="9">
    <location>
        <begin position="284"/>
        <end position="306"/>
    </location>
</feature>
<keyword evidence="8 9" id="KW-0472">Membrane</keyword>
<dbReference type="PANTHER" id="PTHR12692">
    <property type="entry name" value="DOLICHYL-DIPHOSPHOOLIGOSACCHARIDE--PROTEIN GLYCOSYLTRANSFERASE-RELATED"/>
    <property type="match status" value="1"/>
</dbReference>
<evidence type="ECO:0000256" key="4">
    <source>
        <dbReference type="ARBA" id="ARBA00022692"/>
    </source>
</evidence>
<keyword evidence="4 9" id="KW-0812">Transmembrane</keyword>
<keyword evidence="12" id="KW-1185">Reference proteome</keyword>
<evidence type="ECO:0000256" key="7">
    <source>
        <dbReference type="ARBA" id="ARBA00022989"/>
    </source>
</evidence>
<feature type="transmembrane region" description="Helical" evidence="9">
    <location>
        <begin position="202"/>
        <end position="221"/>
    </location>
</feature>
<dbReference type="VEuPathDB" id="FungiDB:DNF11_2658"/>
<dbReference type="AlphaFoldDB" id="A0A3G2S8S2"/>
<dbReference type="EMBL" id="CP033151">
    <property type="protein sequence ID" value="AYO43608.1"/>
    <property type="molecule type" value="Genomic_DNA"/>
</dbReference>
<evidence type="ECO:0000256" key="5">
    <source>
        <dbReference type="ARBA" id="ARBA00022729"/>
    </source>
</evidence>
<accession>A0A3G2S8S2</accession>
<dbReference type="PANTHER" id="PTHR12692:SF0">
    <property type="entry name" value="GH11935P"/>
    <property type="match status" value="1"/>
</dbReference>
<dbReference type="Gene3D" id="3.40.30.10">
    <property type="entry name" value="Glutaredoxin"/>
    <property type="match status" value="1"/>
</dbReference>
<sequence length="317" mass="35237">MKIGAWLVCVLVTACVSVHAALTASQSSLLAEARKSPHGILKLDERKYHELLQGPRDYGVFVQMTALHPRFRCGACALLNDPFEQVARGWKSTKRRNDLVFATIDANDGMELFRRMGMTYVPVMNYFPPHVDLPEEYDLTLNGYGADDIAEFVSARIGVPFRPKKPLMPKQTAVYFIPVAFAVALASMIMRQRSWQEGVKTLGLMACVSLVLTFTSGYMWTRIQGAPFMSFEPTGAPIYITAGFQAQYGVESLLLIALYASFVASILVLTRFAPKIESPILQRVVVVAGALALVLQYGLFALMFSYKNPGYPFRLLL</sequence>
<keyword evidence="5 10" id="KW-0732">Signal</keyword>
<comment type="function">
    <text evidence="1">Subunit of the oligosaccharyl transferase (OST) complex that catalyzes the initial transfer of a defined glycan (Glc(3)Man(9)GlcNAc(2) in eukaryotes) from the lipid carrier dolichol-pyrophosphate to an asparagine residue within an Asn-X-Ser/Thr consensus motif in nascent polypeptide chains, the first step in protein N-glycosylation. N-glycosylation occurs cotranslationally and the complex associates with the Sec61 complex at the channel-forming translocon complex that mediates protein translocation across the endoplasmic reticulum (ER). All subunits are required for a maximal enzyme activity.</text>
</comment>
<feature type="chain" id="PRO_5018275523" evidence="10">
    <location>
        <begin position="21"/>
        <end position="317"/>
    </location>
</feature>
<comment type="similarity">
    <text evidence="3">Belongs to the OST3/OST6 family.</text>
</comment>
<dbReference type="GO" id="GO:0018279">
    <property type="term" value="P:protein N-linked glycosylation via asparagine"/>
    <property type="evidence" value="ECO:0007669"/>
    <property type="project" value="TreeGrafter"/>
</dbReference>
<keyword evidence="6" id="KW-0256">Endoplasmic reticulum</keyword>
<evidence type="ECO:0000256" key="2">
    <source>
        <dbReference type="ARBA" id="ARBA00004477"/>
    </source>
</evidence>
<dbReference type="InterPro" id="IPR036249">
    <property type="entry name" value="Thioredoxin-like_sf"/>
</dbReference>
<feature type="signal peptide" evidence="10">
    <location>
        <begin position="1"/>
        <end position="20"/>
    </location>
</feature>
<dbReference type="Proteomes" id="UP000269793">
    <property type="component" value="Chromosome IV"/>
</dbReference>
<feature type="transmembrane region" description="Helical" evidence="9">
    <location>
        <begin position="172"/>
        <end position="190"/>
    </location>
</feature>
<dbReference type="STRING" id="425264.A0A3G2S8S2"/>
<organism evidence="11 12">
    <name type="scientific">Malassezia restricta (strain ATCC 96810 / NBRC 103918 / CBS 7877)</name>
    <name type="common">Seborrheic dermatitis infection agent</name>
    <dbReference type="NCBI Taxonomy" id="425264"/>
    <lineage>
        <taxon>Eukaryota</taxon>
        <taxon>Fungi</taxon>
        <taxon>Dikarya</taxon>
        <taxon>Basidiomycota</taxon>
        <taxon>Ustilaginomycotina</taxon>
        <taxon>Malasseziomycetes</taxon>
        <taxon>Malasseziales</taxon>
        <taxon>Malasseziaceae</taxon>
        <taxon>Malassezia</taxon>
    </lineage>
</organism>
<evidence type="ECO:0000256" key="9">
    <source>
        <dbReference type="SAM" id="Phobius"/>
    </source>
</evidence>
<evidence type="ECO:0000256" key="8">
    <source>
        <dbReference type="ARBA" id="ARBA00023136"/>
    </source>
</evidence>
<reference evidence="11 12" key="1">
    <citation type="submission" date="2018-10" db="EMBL/GenBank/DDBJ databases">
        <title>Complete genome sequence of Malassezia restricta CBS 7877.</title>
        <authorList>
            <person name="Morand S.C."/>
            <person name="Bertignac M."/>
            <person name="Iltis A."/>
            <person name="Kolder I."/>
            <person name="Pirovano W."/>
            <person name="Jourdain R."/>
            <person name="Clavaud C."/>
        </authorList>
    </citation>
    <scope>NUCLEOTIDE SEQUENCE [LARGE SCALE GENOMIC DNA]</scope>
    <source>
        <strain evidence="11 12">CBS 7877</strain>
    </source>
</reference>
<evidence type="ECO:0000256" key="1">
    <source>
        <dbReference type="ARBA" id="ARBA00002791"/>
    </source>
</evidence>
<evidence type="ECO:0000256" key="10">
    <source>
        <dbReference type="SAM" id="SignalP"/>
    </source>
</evidence>
<name>A0A3G2S8S2_MALR7</name>
<dbReference type="InterPro" id="IPR021149">
    <property type="entry name" value="OligosaccharylTrfase_OST3/OST6"/>
</dbReference>
<gene>
    <name evidence="11" type="primary">Magt1</name>
    <name evidence="11" type="ORF">DNF11_2658</name>
</gene>
<evidence type="ECO:0000256" key="6">
    <source>
        <dbReference type="ARBA" id="ARBA00022824"/>
    </source>
</evidence>